<dbReference type="EMBL" id="DS985249">
    <property type="protein sequence ID" value="EDV22584.1"/>
    <property type="molecule type" value="Genomic_DNA"/>
</dbReference>
<evidence type="ECO:0000313" key="8">
    <source>
        <dbReference type="Proteomes" id="UP000009022"/>
    </source>
</evidence>
<dbReference type="AlphaFoldDB" id="B3S455"/>
<dbReference type="RefSeq" id="XP_002115128.1">
    <property type="nucleotide sequence ID" value="XM_002115092.1"/>
</dbReference>
<evidence type="ECO:0008006" key="9">
    <source>
        <dbReference type="Google" id="ProtNLM"/>
    </source>
</evidence>
<feature type="transmembrane region" description="Helical" evidence="6">
    <location>
        <begin position="7"/>
        <end position="27"/>
    </location>
</feature>
<evidence type="ECO:0000313" key="7">
    <source>
        <dbReference type="EMBL" id="EDV22584.1"/>
    </source>
</evidence>
<dbReference type="InterPro" id="IPR050930">
    <property type="entry name" value="MFS_Vesicular_Transporter"/>
</dbReference>
<dbReference type="HOGENOM" id="CLU_944369_0_0_1"/>
<dbReference type="Gene3D" id="1.20.1250.20">
    <property type="entry name" value="MFS general substrate transporter like domains"/>
    <property type="match status" value="1"/>
</dbReference>
<name>B3S455_TRIAD</name>
<dbReference type="GO" id="GO:0022857">
    <property type="term" value="F:transmembrane transporter activity"/>
    <property type="evidence" value="ECO:0000318"/>
    <property type="project" value="GO_Central"/>
</dbReference>
<comment type="subcellular location">
    <subcellularLocation>
        <location evidence="1">Membrane</location>
        <topology evidence="1">Multi-pass membrane protein</topology>
    </subcellularLocation>
</comment>
<dbReference type="PANTHER" id="PTHR23506">
    <property type="entry name" value="GH10249P"/>
    <property type="match status" value="1"/>
</dbReference>
<dbReference type="InterPro" id="IPR011701">
    <property type="entry name" value="MFS"/>
</dbReference>
<dbReference type="Proteomes" id="UP000009022">
    <property type="component" value="Unassembled WGS sequence"/>
</dbReference>
<dbReference type="PhylomeDB" id="B3S455"/>
<feature type="transmembrane region" description="Helical" evidence="6">
    <location>
        <begin position="212"/>
        <end position="235"/>
    </location>
</feature>
<protein>
    <recommendedName>
        <fullName evidence="9">Major facilitator superfamily (MFS) profile domain-containing protein</fullName>
    </recommendedName>
</protein>
<keyword evidence="8" id="KW-1185">Reference proteome</keyword>
<evidence type="ECO:0000256" key="4">
    <source>
        <dbReference type="ARBA" id="ARBA00022989"/>
    </source>
</evidence>
<dbReference type="InParanoid" id="B3S455"/>
<accession>B3S455</accession>
<sequence>MPHIGAVFVLCIGILIESCCSIIFGFLPHILNNAVFVGFCIITRAFQGTGLACVQTASLAITSSIFSENIASATSVIEVLTALGYTAGPTVGGLLYQAGGFKLPFLVIGSTMLIVGFTAIFFLPTIKGSRTSAPGAIMKKLLIYPRIILMCCSVTLLMILFGSVDLGLALHIKPGYRQFVIGGCFAIGIAAQFVGPAPYLNIPLSIAQIIPSLFITGMGTAAVFTPAFGDILASATMNSGLNDDDNEETVIADNSNFSTVSVVSGIFTAFSALGKMSSDTERFICYSSDTSEKSL</sequence>
<gene>
    <name evidence="7" type="ORF">TRIADDRAFT_58959</name>
</gene>
<dbReference type="eggNOG" id="KOG3764">
    <property type="taxonomic scope" value="Eukaryota"/>
</dbReference>
<keyword evidence="3 6" id="KW-0812">Transmembrane</keyword>
<dbReference type="Pfam" id="PF07690">
    <property type="entry name" value="MFS_1"/>
    <property type="match status" value="1"/>
</dbReference>
<dbReference type="OrthoDB" id="497880at2759"/>
<feature type="transmembrane region" description="Helical" evidence="6">
    <location>
        <begin position="147"/>
        <end position="172"/>
    </location>
</feature>
<keyword evidence="4 6" id="KW-1133">Transmembrane helix</keyword>
<feature type="transmembrane region" description="Helical" evidence="6">
    <location>
        <begin position="178"/>
        <end position="200"/>
    </location>
</feature>
<evidence type="ECO:0000256" key="5">
    <source>
        <dbReference type="ARBA" id="ARBA00023136"/>
    </source>
</evidence>
<evidence type="ECO:0000256" key="1">
    <source>
        <dbReference type="ARBA" id="ARBA00004141"/>
    </source>
</evidence>
<reference evidence="7 8" key="1">
    <citation type="journal article" date="2008" name="Nature">
        <title>The Trichoplax genome and the nature of placozoans.</title>
        <authorList>
            <person name="Srivastava M."/>
            <person name="Begovic E."/>
            <person name="Chapman J."/>
            <person name="Putnam N.H."/>
            <person name="Hellsten U."/>
            <person name="Kawashima T."/>
            <person name="Kuo A."/>
            <person name="Mitros T."/>
            <person name="Salamov A."/>
            <person name="Carpenter M.L."/>
            <person name="Signorovitch A.Y."/>
            <person name="Moreno M.A."/>
            <person name="Kamm K."/>
            <person name="Grimwood J."/>
            <person name="Schmutz J."/>
            <person name="Shapiro H."/>
            <person name="Grigoriev I.V."/>
            <person name="Buss L.W."/>
            <person name="Schierwater B."/>
            <person name="Dellaporta S.L."/>
            <person name="Rokhsar D.S."/>
        </authorList>
    </citation>
    <scope>NUCLEOTIDE SEQUENCE [LARGE SCALE GENOMIC DNA]</scope>
    <source>
        <strain evidence="7 8">Grell-BS-1999</strain>
    </source>
</reference>
<dbReference type="InterPro" id="IPR036259">
    <property type="entry name" value="MFS_trans_sf"/>
</dbReference>
<organism evidence="7 8">
    <name type="scientific">Trichoplax adhaerens</name>
    <name type="common">Trichoplax reptans</name>
    <dbReference type="NCBI Taxonomy" id="10228"/>
    <lineage>
        <taxon>Eukaryota</taxon>
        <taxon>Metazoa</taxon>
        <taxon>Placozoa</taxon>
        <taxon>Uniplacotomia</taxon>
        <taxon>Trichoplacea</taxon>
        <taxon>Trichoplacidae</taxon>
        <taxon>Trichoplax</taxon>
    </lineage>
</organism>
<feature type="transmembrane region" description="Helical" evidence="6">
    <location>
        <begin position="255"/>
        <end position="273"/>
    </location>
</feature>
<keyword evidence="2" id="KW-0813">Transport</keyword>
<evidence type="ECO:0000256" key="3">
    <source>
        <dbReference type="ARBA" id="ARBA00022692"/>
    </source>
</evidence>
<dbReference type="CTD" id="6756340"/>
<feature type="transmembrane region" description="Helical" evidence="6">
    <location>
        <begin position="105"/>
        <end position="126"/>
    </location>
</feature>
<keyword evidence="5 6" id="KW-0472">Membrane</keyword>
<proteinExistence type="predicted"/>
<dbReference type="GeneID" id="6756340"/>
<dbReference type="KEGG" id="tad:TRIADDRAFT_58959"/>
<dbReference type="PANTHER" id="PTHR23506:SF26">
    <property type="entry name" value="MFS-TYPE TRANSPORTER SLC18B1"/>
    <property type="match status" value="1"/>
</dbReference>
<evidence type="ECO:0000256" key="2">
    <source>
        <dbReference type="ARBA" id="ARBA00022448"/>
    </source>
</evidence>
<dbReference type="GO" id="GO:0016020">
    <property type="term" value="C:membrane"/>
    <property type="evidence" value="ECO:0007669"/>
    <property type="project" value="UniProtKB-SubCell"/>
</dbReference>
<evidence type="ECO:0000256" key="6">
    <source>
        <dbReference type="SAM" id="Phobius"/>
    </source>
</evidence>
<dbReference type="STRING" id="10228.B3S455"/>
<dbReference type="SUPFAM" id="SSF103473">
    <property type="entry name" value="MFS general substrate transporter"/>
    <property type="match status" value="1"/>
</dbReference>